<dbReference type="AlphaFoldDB" id="A0A0A9C732"/>
<proteinExistence type="predicted"/>
<reference evidence="1" key="2">
    <citation type="journal article" date="2015" name="Data Brief">
        <title>Shoot transcriptome of the giant reed, Arundo donax.</title>
        <authorList>
            <person name="Barrero R.A."/>
            <person name="Guerrero F.D."/>
            <person name="Moolhuijzen P."/>
            <person name="Goolsby J.A."/>
            <person name="Tidwell J."/>
            <person name="Bellgard S.E."/>
            <person name="Bellgard M.I."/>
        </authorList>
    </citation>
    <scope>NUCLEOTIDE SEQUENCE</scope>
    <source>
        <tissue evidence="1">Shoot tissue taken approximately 20 cm above the soil surface</tissue>
    </source>
</reference>
<reference evidence="1" key="1">
    <citation type="submission" date="2014-09" db="EMBL/GenBank/DDBJ databases">
        <authorList>
            <person name="Magalhaes I.L.F."/>
            <person name="Oliveira U."/>
            <person name="Santos F.R."/>
            <person name="Vidigal T.H.D.A."/>
            <person name="Brescovit A.D."/>
            <person name="Santos A.J."/>
        </authorList>
    </citation>
    <scope>NUCLEOTIDE SEQUENCE</scope>
    <source>
        <tissue evidence="1">Shoot tissue taken approximately 20 cm above the soil surface</tissue>
    </source>
</reference>
<accession>A0A0A9C732</accession>
<evidence type="ECO:0000313" key="1">
    <source>
        <dbReference type="EMBL" id="JAD70268.1"/>
    </source>
</evidence>
<organism evidence="1">
    <name type="scientific">Arundo donax</name>
    <name type="common">Giant reed</name>
    <name type="synonym">Donax arundinaceus</name>
    <dbReference type="NCBI Taxonomy" id="35708"/>
    <lineage>
        <taxon>Eukaryota</taxon>
        <taxon>Viridiplantae</taxon>
        <taxon>Streptophyta</taxon>
        <taxon>Embryophyta</taxon>
        <taxon>Tracheophyta</taxon>
        <taxon>Spermatophyta</taxon>
        <taxon>Magnoliopsida</taxon>
        <taxon>Liliopsida</taxon>
        <taxon>Poales</taxon>
        <taxon>Poaceae</taxon>
        <taxon>PACMAD clade</taxon>
        <taxon>Arundinoideae</taxon>
        <taxon>Arundineae</taxon>
        <taxon>Arundo</taxon>
    </lineage>
</organism>
<sequence length="18" mass="2096">MRSRSVVLHRVLDPLLGF</sequence>
<name>A0A0A9C732_ARUDO</name>
<protein>
    <submittedName>
        <fullName evidence="1">Uncharacterized protein</fullName>
    </submittedName>
</protein>
<dbReference type="EMBL" id="GBRH01227627">
    <property type="protein sequence ID" value="JAD70268.1"/>
    <property type="molecule type" value="Transcribed_RNA"/>
</dbReference>